<dbReference type="Proteomes" id="UP000790787">
    <property type="component" value="Chromosome 20"/>
</dbReference>
<keyword evidence="1" id="KW-1185">Reference proteome</keyword>
<reference evidence="2" key="2">
    <citation type="submission" date="2025-08" db="UniProtKB">
        <authorList>
            <consortium name="RefSeq"/>
        </authorList>
    </citation>
    <scope>IDENTIFICATION</scope>
    <source>
        <tissue evidence="2">Leaf</tissue>
    </source>
</reference>
<protein>
    <submittedName>
        <fullName evidence="2">Uncharacterized protein LOC142174590</fullName>
    </submittedName>
</protein>
<sequence length="347" mass="40470">MKLAENEVPNKPNRFKRIYICFGGCKEGFKSGCRRIVGVDGCWLKGPMYGTQLSTAIGIDPNNNIFPIAYAVVEKERMESWAWFLNYLKRDLEIDDDYTWTFMSDKQKGLIEAFNEVLPFVSHRFCVRHLHNNFKRAGFSGISLKNALWKAARASTEKWFNTCMVEIFDLDSEAANWFRDKLPSEWSKSHFSENAKSDILRNNMCESFNGMILEARDKPIITLLEKIRYLFMARMQANRDKAARWDIGDICPRIKDILHKNQAGAAEFIPRKSNEWNYEIIGASIHDKWVVDLLNKICSFRKWDLTGIPCKHVIAAIWAKKMRLIPMFMIAIRWKHIEGSMTLLFFL</sequence>
<evidence type="ECO:0000313" key="1">
    <source>
        <dbReference type="Proteomes" id="UP000790787"/>
    </source>
</evidence>
<organism evidence="1 2">
    <name type="scientific">Nicotiana tabacum</name>
    <name type="common">Common tobacco</name>
    <dbReference type="NCBI Taxonomy" id="4097"/>
    <lineage>
        <taxon>Eukaryota</taxon>
        <taxon>Viridiplantae</taxon>
        <taxon>Streptophyta</taxon>
        <taxon>Embryophyta</taxon>
        <taxon>Tracheophyta</taxon>
        <taxon>Spermatophyta</taxon>
        <taxon>Magnoliopsida</taxon>
        <taxon>eudicotyledons</taxon>
        <taxon>Gunneridae</taxon>
        <taxon>Pentapetalae</taxon>
        <taxon>asterids</taxon>
        <taxon>lamiids</taxon>
        <taxon>Solanales</taxon>
        <taxon>Solanaceae</taxon>
        <taxon>Nicotianoideae</taxon>
        <taxon>Nicotianeae</taxon>
        <taxon>Nicotiana</taxon>
    </lineage>
</organism>
<gene>
    <name evidence="2" type="primary">LOC142174590</name>
</gene>
<proteinExistence type="predicted"/>
<evidence type="ECO:0000313" key="2">
    <source>
        <dbReference type="RefSeq" id="XP_075096512.1"/>
    </source>
</evidence>
<name>A0AC58TH24_TOBAC</name>
<accession>A0AC58TH24</accession>
<reference evidence="1" key="1">
    <citation type="journal article" date="2014" name="Nat. Commun.">
        <title>The tobacco genome sequence and its comparison with those of tomato and potato.</title>
        <authorList>
            <person name="Sierro N."/>
            <person name="Battey J.N."/>
            <person name="Ouadi S."/>
            <person name="Bakaher N."/>
            <person name="Bovet L."/>
            <person name="Willig A."/>
            <person name="Goepfert S."/>
            <person name="Peitsch M.C."/>
            <person name="Ivanov N.V."/>
        </authorList>
    </citation>
    <scope>NUCLEOTIDE SEQUENCE [LARGE SCALE GENOMIC DNA]</scope>
</reference>
<dbReference type="RefSeq" id="XP_075096512.1">
    <property type="nucleotide sequence ID" value="XM_075240411.1"/>
</dbReference>